<gene>
    <name evidence="1" type="primary">bac1</name>
    <name evidence="1" type="ORF">pWcMBF8-1_12</name>
</gene>
<accession>A0A0N7CIH9</accession>
<keyword evidence="1" id="KW-0614">Plasmid</keyword>
<name>A0A0N7CIH9_WEICO</name>
<geneLocation type="plasmid" evidence="1">
    <name>pWcMBF8-1</name>
</geneLocation>
<dbReference type="EMBL" id="KR350502">
    <property type="protein sequence ID" value="AKL79724.1"/>
    <property type="molecule type" value="Genomic_DNA"/>
</dbReference>
<protein>
    <submittedName>
        <fullName evidence="1">Bac1</fullName>
    </submittedName>
</protein>
<dbReference type="AlphaFoldDB" id="A0A0N7CIH9"/>
<proteinExistence type="predicted"/>
<evidence type="ECO:0000313" key="1">
    <source>
        <dbReference type="EMBL" id="AKL79724.1"/>
    </source>
</evidence>
<organism evidence="1">
    <name type="scientific">Weissella confusa</name>
    <name type="common">Lactobacillus confusus</name>
    <dbReference type="NCBI Taxonomy" id="1583"/>
    <lineage>
        <taxon>Bacteria</taxon>
        <taxon>Bacillati</taxon>
        <taxon>Bacillota</taxon>
        <taxon>Bacilli</taxon>
        <taxon>Lactobacillales</taxon>
        <taxon>Lactobacillaceae</taxon>
        <taxon>Weissella</taxon>
    </lineage>
</organism>
<dbReference type="RefSeq" id="WP_172686074.1">
    <property type="nucleotide sequence ID" value="NZ_KR350502.1"/>
</dbReference>
<sequence length="61" mass="6584">MDDKFSALSKFDSVDNVELNSVAGGFNKLAYQIGHGAGVAVNIISTLRGFKGGRTKYRPQH</sequence>
<reference evidence="1" key="1">
    <citation type="submission" date="2015-04" db="EMBL/GenBank/DDBJ databases">
        <title>Plasmid pWcMBF8-1 isolated from Weissella confusa strain MBF8-1 carries a bacteriocin-encoding locus.</title>
        <authorList>
            <person name="Malik A."/>
            <person name="Heng N.C.K."/>
        </authorList>
    </citation>
    <scope>NUCLEOTIDE SEQUENCE</scope>
    <source>
        <strain evidence="1">MBF8-1</strain>
        <plasmid evidence="1">pWcMBF8-1</plasmid>
    </source>
</reference>